<dbReference type="EMBL" id="AMZH03002841">
    <property type="protein sequence ID" value="RRT74222.1"/>
    <property type="molecule type" value="Genomic_DNA"/>
</dbReference>
<comment type="caution">
    <text evidence="1">The sequence shown here is derived from an EMBL/GenBank/DDBJ whole genome shotgun (WGS) entry which is preliminary data.</text>
</comment>
<accession>A0A427ADE8</accession>
<protein>
    <submittedName>
        <fullName evidence="1">Uncharacterized protein</fullName>
    </submittedName>
</protein>
<name>A0A427ADE8_ENSVE</name>
<sequence>MSLGASDLILGGCVSTSPTLDMQWSLSLSSSFWTSLSPPPLTSFSPCNIPHFQNICSDLF</sequence>
<organism evidence="1 2">
    <name type="scientific">Ensete ventricosum</name>
    <name type="common">Abyssinian banana</name>
    <name type="synonym">Musa ensete</name>
    <dbReference type="NCBI Taxonomy" id="4639"/>
    <lineage>
        <taxon>Eukaryota</taxon>
        <taxon>Viridiplantae</taxon>
        <taxon>Streptophyta</taxon>
        <taxon>Embryophyta</taxon>
        <taxon>Tracheophyta</taxon>
        <taxon>Spermatophyta</taxon>
        <taxon>Magnoliopsida</taxon>
        <taxon>Liliopsida</taxon>
        <taxon>Zingiberales</taxon>
        <taxon>Musaceae</taxon>
        <taxon>Ensete</taxon>
    </lineage>
</organism>
<gene>
    <name evidence="1" type="ORF">B296_00007628</name>
</gene>
<reference evidence="1 2" key="1">
    <citation type="journal article" date="2014" name="Agronomy (Basel)">
        <title>A Draft Genome Sequence for Ensete ventricosum, the Drought-Tolerant Tree Against Hunger.</title>
        <authorList>
            <person name="Harrison J."/>
            <person name="Moore K.A."/>
            <person name="Paszkiewicz K."/>
            <person name="Jones T."/>
            <person name="Grant M."/>
            <person name="Ambacheew D."/>
            <person name="Muzemil S."/>
            <person name="Studholme D.J."/>
        </authorList>
    </citation>
    <scope>NUCLEOTIDE SEQUENCE [LARGE SCALE GENOMIC DNA]</scope>
</reference>
<dbReference type="AlphaFoldDB" id="A0A427ADE8"/>
<evidence type="ECO:0000313" key="2">
    <source>
        <dbReference type="Proteomes" id="UP000287651"/>
    </source>
</evidence>
<dbReference type="Proteomes" id="UP000287651">
    <property type="component" value="Unassembled WGS sequence"/>
</dbReference>
<evidence type="ECO:0000313" key="1">
    <source>
        <dbReference type="EMBL" id="RRT74222.1"/>
    </source>
</evidence>
<proteinExistence type="predicted"/>